<feature type="compositionally biased region" description="Basic and acidic residues" evidence="2">
    <location>
        <begin position="7"/>
        <end position="26"/>
    </location>
</feature>
<dbReference type="Proteomes" id="UP001214628">
    <property type="component" value="Chromosome 7"/>
</dbReference>
<organism evidence="3 4">
    <name type="scientific">Malassezia psittaci</name>
    <dbReference type="NCBI Taxonomy" id="1821823"/>
    <lineage>
        <taxon>Eukaryota</taxon>
        <taxon>Fungi</taxon>
        <taxon>Dikarya</taxon>
        <taxon>Basidiomycota</taxon>
        <taxon>Ustilaginomycotina</taxon>
        <taxon>Malasseziomycetes</taxon>
        <taxon>Malasseziales</taxon>
        <taxon>Malasseziaceae</taxon>
        <taxon>Malassezia</taxon>
    </lineage>
</organism>
<feature type="compositionally biased region" description="Basic residues" evidence="2">
    <location>
        <begin position="46"/>
        <end position="55"/>
    </location>
</feature>
<gene>
    <name evidence="3" type="primary">SIP5</name>
    <name evidence="3" type="ORF">MPSI1_003892</name>
</gene>
<feature type="compositionally biased region" description="Polar residues" evidence="2">
    <location>
        <begin position="526"/>
        <end position="543"/>
    </location>
</feature>
<feature type="compositionally biased region" description="Polar residues" evidence="2">
    <location>
        <begin position="469"/>
        <end position="507"/>
    </location>
</feature>
<feature type="region of interest" description="Disordered" evidence="2">
    <location>
        <begin position="370"/>
        <end position="543"/>
    </location>
</feature>
<proteinExistence type="inferred from homology"/>
<dbReference type="GO" id="GO:0005737">
    <property type="term" value="C:cytoplasm"/>
    <property type="evidence" value="ECO:0007669"/>
    <property type="project" value="TreeGrafter"/>
</dbReference>
<feature type="region of interest" description="Disordered" evidence="2">
    <location>
        <begin position="1"/>
        <end position="63"/>
    </location>
</feature>
<name>A0AAF0FEU5_9BASI</name>
<keyword evidence="4" id="KW-1185">Reference proteome</keyword>
<comment type="similarity">
    <text evidence="1">Belongs to the SIP5 family.</text>
</comment>
<sequence length="682" mass="73666">MGQQASRDSDRPDARTAGDRLRRAVDRNGAPPWAPASSSSAVPKKIEKKSKAPRHVPKDTRVDGGYVVSQGVYSEDPKYDDELVRCLIADRRLAPFYPAVDEDSQSAMDQTEQSECPICFLTYEGPLNLSRCCLQPICTECFVQIQRVDPKHTIPPSSEPAMCPFCVTQDFGVIYNPAAGSSSPGSKPKSSAQDAIERAETAFGKGGVCTAGRTSFGPNDPRVVLVDTVYPLWQETLDAALAAQAKQANRRVVMRQVGDTLVPIGVSSSRTGETLANAVSHNARLGHNGPGGSIILHQNARVSDLELDGSRTRSNRSSFSSSIQRGLPFSRFRNNSERRQPQIGDTIARMFSHLTPREMEQYVLNETLRVSREESEQREQANSFTSNNDLAQGSTTTPAPNHPSSPNSSSRNTAETDRRSSNPQTPSDRNVRDTSSPRTASLSSSTDRFASRSTATATTGIRQDAVQPAITSTTPSVPQSSKYRPQADLSLSSPSIETTSGSLSKASNGAVGRRRDLSLPGPRMSSAANSNNGTSPPKTPITSSWTQAAYNQSPAAASVYASSSSGPHSPAWTHHTSLNMRSTLENSSETHGDRYVSSTMDSSLFAQAPNSKNTFKEQRVALPPASMPNTPQQYETSLTNNNPVNLSKSTLDDLQSISRTLSPMPTRPTNTNPFRRHMGTSS</sequence>
<evidence type="ECO:0000313" key="4">
    <source>
        <dbReference type="Proteomes" id="UP001214628"/>
    </source>
</evidence>
<evidence type="ECO:0000313" key="3">
    <source>
        <dbReference type="EMBL" id="WFD45214.1"/>
    </source>
</evidence>
<dbReference type="AlphaFoldDB" id="A0AAF0FEU5"/>
<dbReference type="EMBL" id="CP118381">
    <property type="protein sequence ID" value="WFD45214.1"/>
    <property type="molecule type" value="Genomic_DNA"/>
</dbReference>
<protein>
    <submittedName>
        <fullName evidence="3">SNF1-interacting protein</fullName>
    </submittedName>
</protein>
<accession>A0AAF0FEU5</accession>
<reference evidence="3" key="1">
    <citation type="submission" date="2023-02" db="EMBL/GenBank/DDBJ databases">
        <title>Mating type loci evolution in Malassezia.</title>
        <authorList>
            <person name="Coelho M.A."/>
        </authorList>
    </citation>
    <scope>NUCLEOTIDE SEQUENCE</scope>
    <source>
        <strain evidence="3">CBS 14136</strain>
    </source>
</reference>
<dbReference type="PANTHER" id="PTHR31315">
    <property type="entry name" value="PROTEIN SIP5"/>
    <property type="match status" value="1"/>
</dbReference>
<feature type="compositionally biased region" description="Polar residues" evidence="2">
    <location>
        <begin position="627"/>
        <end position="673"/>
    </location>
</feature>
<dbReference type="PANTHER" id="PTHR31315:SF1">
    <property type="entry name" value="PROTEIN SIP5"/>
    <property type="match status" value="1"/>
</dbReference>
<evidence type="ECO:0000256" key="1">
    <source>
        <dbReference type="ARBA" id="ARBA00010402"/>
    </source>
</evidence>
<feature type="compositionally biased region" description="Low complexity" evidence="2">
    <location>
        <begin position="434"/>
        <end position="459"/>
    </location>
</feature>
<dbReference type="InterPro" id="IPR039301">
    <property type="entry name" value="Sip5/DA2"/>
</dbReference>
<feature type="compositionally biased region" description="Polar residues" evidence="2">
    <location>
        <begin position="381"/>
        <end position="393"/>
    </location>
</feature>
<feature type="compositionally biased region" description="Low complexity" evidence="2">
    <location>
        <begin position="394"/>
        <end position="413"/>
    </location>
</feature>
<feature type="region of interest" description="Disordered" evidence="2">
    <location>
        <begin position="623"/>
        <end position="682"/>
    </location>
</feature>
<feature type="compositionally biased region" description="Basic and acidic residues" evidence="2">
    <location>
        <begin position="370"/>
        <end position="379"/>
    </location>
</feature>
<evidence type="ECO:0000256" key="2">
    <source>
        <dbReference type="SAM" id="MobiDB-lite"/>
    </source>
</evidence>